<accession>A0A1J5QWM7</accession>
<gene>
    <name evidence="1" type="ORF">GALL_339820</name>
</gene>
<protein>
    <submittedName>
        <fullName evidence="1">Invasion associated locus B (IalB) protein</fullName>
    </submittedName>
</protein>
<evidence type="ECO:0000313" key="1">
    <source>
        <dbReference type="EMBL" id="OIQ84204.1"/>
    </source>
</evidence>
<organism evidence="1">
    <name type="scientific">mine drainage metagenome</name>
    <dbReference type="NCBI Taxonomy" id="410659"/>
    <lineage>
        <taxon>unclassified sequences</taxon>
        <taxon>metagenomes</taxon>
        <taxon>ecological metagenomes</taxon>
    </lineage>
</organism>
<dbReference type="EMBL" id="MLJW01000637">
    <property type="protein sequence ID" value="OIQ84204.1"/>
    <property type="molecule type" value="Genomic_DNA"/>
</dbReference>
<dbReference type="AlphaFoldDB" id="A0A1J5QWM7"/>
<comment type="caution">
    <text evidence="1">The sequence shown here is derived from an EMBL/GenBank/DDBJ whole genome shotgun (WGS) entry which is preliminary data.</text>
</comment>
<name>A0A1J5QWM7_9ZZZZ</name>
<dbReference type="InterPro" id="IPR010642">
    <property type="entry name" value="Invasion_prot_B"/>
</dbReference>
<reference evidence="1" key="1">
    <citation type="submission" date="2016-10" db="EMBL/GenBank/DDBJ databases">
        <title>Sequence of Gallionella enrichment culture.</title>
        <authorList>
            <person name="Poehlein A."/>
            <person name="Muehling M."/>
            <person name="Daniel R."/>
        </authorList>
    </citation>
    <scope>NUCLEOTIDE SEQUENCE</scope>
</reference>
<proteinExistence type="predicted"/>
<dbReference type="Gene3D" id="2.60.40.1880">
    <property type="entry name" value="Invasion associated locus B (IalB) protein"/>
    <property type="match status" value="1"/>
</dbReference>
<dbReference type="InterPro" id="IPR038696">
    <property type="entry name" value="IalB_sf"/>
</dbReference>
<sequence length="166" mass="17990">MVRFIGRVLPLLLVGVLCGALPAQAAESAKGPEWVKKCGKVADGKEVCVVRQFVMDEQQHRPLLLAQFGYTGPKDKPRLIMSVPLGVLLTTGISISIDKKKPLTAPFEVCTPEGCLSFIDMDEPALEHFLKGKVMMVRFMAAPGRPLELPVHLQGLAAALKGTKTE</sequence>
<dbReference type="Pfam" id="PF06776">
    <property type="entry name" value="IalB"/>
    <property type="match status" value="1"/>
</dbReference>